<dbReference type="InterPro" id="IPR033121">
    <property type="entry name" value="PEPTIDASE_A1"/>
</dbReference>
<dbReference type="SUPFAM" id="SSF50630">
    <property type="entry name" value="Acid proteases"/>
    <property type="match status" value="1"/>
</dbReference>
<evidence type="ECO:0000256" key="1">
    <source>
        <dbReference type="ARBA" id="ARBA00007447"/>
    </source>
</evidence>
<proteinExistence type="inferred from homology"/>
<keyword evidence="4" id="KW-0812">Transmembrane</keyword>
<keyword evidence="3" id="KW-0645">Protease</keyword>
<dbReference type="PANTHER" id="PTHR47966">
    <property type="entry name" value="BETA-SITE APP-CLEAVING ENZYME, ISOFORM A-RELATED"/>
    <property type="match status" value="1"/>
</dbReference>
<dbReference type="InParanoid" id="A0A067ML13"/>
<feature type="chain" id="PRO_5001644779" description="Peptidase A1 domain-containing protein" evidence="5">
    <location>
        <begin position="23"/>
        <end position="548"/>
    </location>
</feature>
<accession>A0A067ML13</accession>
<evidence type="ECO:0000313" key="7">
    <source>
        <dbReference type="EMBL" id="KDQ15395.1"/>
    </source>
</evidence>
<keyword evidence="2 3" id="KW-0064">Aspartyl protease</keyword>
<dbReference type="PROSITE" id="PS00141">
    <property type="entry name" value="ASP_PROTEASE"/>
    <property type="match status" value="1"/>
</dbReference>
<dbReference type="InterPro" id="IPR034164">
    <property type="entry name" value="Pepsin-like_dom"/>
</dbReference>
<organism evidence="7 8">
    <name type="scientific">Botryobasidium botryosum (strain FD-172 SS1)</name>
    <dbReference type="NCBI Taxonomy" id="930990"/>
    <lineage>
        <taxon>Eukaryota</taxon>
        <taxon>Fungi</taxon>
        <taxon>Dikarya</taxon>
        <taxon>Basidiomycota</taxon>
        <taxon>Agaricomycotina</taxon>
        <taxon>Agaricomycetes</taxon>
        <taxon>Cantharellales</taxon>
        <taxon>Botryobasidiaceae</taxon>
        <taxon>Botryobasidium</taxon>
    </lineage>
</organism>
<dbReference type="EMBL" id="KL198032">
    <property type="protein sequence ID" value="KDQ15395.1"/>
    <property type="molecule type" value="Genomic_DNA"/>
</dbReference>
<dbReference type="Proteomes" id="UP000027195">
    <property type="component" value="Unassembled WGS sequence"/>
</dbReference>
<evidence type="ECO:0000256" key="2">
    <source>
        <dbReference type="ARBA" id="ARBA00022750"/>
    </source>
</evidence>
<comment type="similarity">
    <text evidence="1 3">Belongs to the peptidase A1 family.</text>
</comment>
<evidence type="ECO:0000313" key="8">
    <source>
        <dbReference type="Proteomes" id="UP000027195"/>
    </source>
</evidence>
<dbReference type="InterPro" id="IPR021109">
    <property type="entry name" value="Peptidase_aspartic_dom_sf"/>
</dbReference>
<evidence type="ECO:0000256" key="3">
    <source>
        <dbReference type="RuleBase" id="RU000454"/>
    </source>
</evidence>
<dbReference type="GO" id="GO:0006508">
    <property type="term" value="P:proteolysis"/>
    <property type="evidence" value="ECO:0007669"/>
    <property type="project" value="UniProtKB-KW"/>
</dbReference>
<dbReference type="CDD" id="cd05471">
    <property type="entry name" value="pepsin_like"/>
    <property type="match status" value="1"/>
</dbReference>
<keyword evidence="5" id="KW-0732">Signal</keyword>
<feature type="domain" description="Peptidase A1" evidence="6">
    <location>
        <begin position="66"/>
        <end position="398"/>
    </location>
</feature>
<evidence type="ECO:0000256" key="5">
    <source>
        <dbReference type="SAM" id="SignalP"/>
    </source>
</evidence>
<feature type="transmembrane region" description="Helical" evidence="4">
    <location>
        <begin position="462"/>
        <end position="487"/>
    </location>
</feature>
<reference evidence="8" key="1">
    <citation type="journal article" date="2014" name="Proc. Natl. Acad. Sci. U.S.A.">
        <title>Extensive sampling of basidiomycete genomes demonstrates inadequacy of the white-rot/brown-rot paradigm for wood decay fungi.</title>
        <authorList>
            <person name="Riley R."/>
            <person name="Salamov A.A."/>
            <person name="Brown D.W."/>
            <person name="Nagy L.G."/>
            <person name="Floudas D."/>
            <person name="Held B.W."/>
            <person name="Levasseur A."/>
            <person name="Lombard V."/>
            <person name="Morin E."/>
            <person name="Otillar R."/>
            <person name="Lindquist E.A."/>
            <person name="Sun H."/>
            <person name="LaButti K.M."/>
            <person name="Schmutz J."/>
            <person name="Jabbour D."/>
            <person name="Luo H."/>
            <person name="Baker S.E."/>
            <person name="Pisabarro A.G."/>
            <person name="Walton J.D."/>
            <person name="Blanchette R.A."/>
            <person name="Henrissat B."/>
            <person name="Martin F."/>
            <person name="Cullen D."/>
            <person name="Hibbett D.S."/>
            <person name="Grigoriev I.V."/>
        </authorList>
    </citation>
    <scope>NUCLEOTIDE SEQUENCE [LARGE SCALE GENOMIC DNA]</scope>
    <source>
        <strain evidence="8">FD-172 SS1</strain>
    </source>
</reference>
<feature type="signal peptide" evidence="5">
    <location>
        <begin position="1"/>
        <end position="22"/>
    </location>
</feature>
<sequence>MLSSALCFFFLYSTFFQLTANALRLPTTQRRRLAPRTTSAVHFNYVNTLAAGGTSVGLRNDKDLIYMANVSIGGTSFGVQLDTGSSDLWIQPGNVTIPGVTPTTLVQNITYGIGWASGSVATASVEFAGYTIPAQALLNVQLGDNPVLSYGASGILGLGFTSLSQIDGAVNRSVGLPNGNAWGRSFLWNCFAQNPSQPNYMTFALQRSTDPNASVKEGVFTIGEVDPAYSTVLNTNPIPTWPRSDPKRWTVLLAAYETGTSTPQTPHFPPPSVVFTAPTGTAVILLDSGTSYTYAPSSMVTDIYGNVPGAYYSPAQGEWIVPCDAQVYVSFWIGGEKFDFHPLDVVAPSMTQSGTCIGTFIPQNLAAGSSDFDIIAGDVFLRNVYSLFDFGDFQSSSSSIMGNPYVKLYSTTNLTAASIDFRAIRGGNAPLLESTNSSLALGSLNSTPSSSDIITMFERYSIYVPVVLAVLGLNTLVLIIMIIINIMNCRRRRARRRARAQQAAAAEVASVGVGSHIIHSDPEINRTYASSMDKEMSLRQVASISTAT</sequence>
<dbReference type="HOGENOM" id="CLU_013253_8_1_1"/>
<keyword evidence="4" id="KW-0472">Membrane</keyword>
<evidence type="ECO:0000259" key="6">
    <source>
        <dbReference type="PROSITE" id="PS51767"/>
    </source>
</evidence>
<dbReference type="GO" id="GO:0004190">
    <property type="term" value="F:aspartic-type endopeptidase activity"/>
    <property type="evidence" value="ECO:0007669"/>
    <property type="project" value="UniProtKB-KW"/>
</dbReference>
<dbReference type="PANTHER" id="PTHR47966:SF57">
    <property type="entry name" value="PEPTIDASE A1 DOMAIN-CONTAINING PROTEIN"/>
    <property type="match status" value="1"/>
</dbReference>
<name>A0A067ML13_BOTB1</name>
<gene>
    <name evidence="7" type="ORF">BOTBODRAFT_31717</name>
</gene>
<keyword evidence="4" id="KW-1133">Transmembrane helix</keyword>
<keyword evidence="8" id="KW-1185">Reference proteome</keyword>
<dbReference type="Pfam" id="PF00026">
    <property type="entry name" value="Asp"/>
    <property type="match status" value="1"/>
</dbReference>
<dbReference type="Gene3D" id="2.40.70.10">
    <property type="entry name" value="Acid Proteases"/>
    <property type="match status" value="2"/>
</dbReference>
<dbReference type="InterPro" id="IPR001461">
    <property type="entry name" value="Aspartic_peptidase_A1"/>
</dbReference>
<dbReference type="STRING" id="930990.A0A067ML13"/>
<evidence type="ECO:0000256" key="4">
    <source>
        <dbReference type="SAM" id="Phobius"/>
    </source>
</evidence>
<dbReference type="InterPro" id="IPR001969">
    <property type="entry name" value="Aspartic_peptidase_AS"/>
</dbReference>
<keyword evidence="3" id="KW-0378">Hydrolase</keyword>
<dbReference type="PROSITE" id="PS51767">
    <property type="entry name" value="PEPTIDASE_A1"/>
    <property type="match status" value="1"/>
</dbReference>
<dbReference type="AlphaFoldDB" id="A0A067ML13"/>
<protein>
    <recommendedName>
        <fullName evidence="6">Peptidase A1 domain-containing protein</fullName>
    </recommendedName>
</protein>
<dbReference type="OrthoDB" id="2747330at2759"/>
<dbReference type="PRINTS" id="PR00792">
    <property type="entry name" value="PEPSIN"/>
</dbReference>